<keyword evidence="17" id="KW-1185">Reference proteome</keyword>
<dbReference type="Pfam" id="PF00593">
    <property type="entry name" value="TonB_dep_Rec_b-barrel"/>
    <property type="match status" value="1"/>
</dbReference>
<evidence type="ECO:0000256" key="9">
    <source>
        <dbReference type="ARBA" id="ARBA00023170"/>
    </source>
</evidence>
<feature type="domain" description="TonB-dependent receptor-like beta-barrel" evidence="14">
    <location>
        <begin position="254"/>
        <end position="624"/>
    </location>
</feature>
<evidence type="ECO:0000313" key="16">
    <source>
        <dbReference type="EMBL" id="MTW19926.1"/>
    </source>
</evidence>
<dbReference type="InterPro" id="IPR000531">
    <property type="entry name" value="Beta-barrel_TonB"/>
</dbReference>
<dbReference type="GO" id="GO:0009279">
    <property type="term" value="C:cell outer membrane"/>
    <property type="evidence" value="ECO:0007669"/>
    <property type="project" value="UniProtKB-SubCell"/>
</dbReference>
<organism evidence="16 17">
    <name type="scientific">Allochromatium palmeri</name>
    <dbReference type="NCBI Taxonomy" id="231048"/>
    <lineage>
        <taxon>Bacteria</taxon>
        <taxon>Pseudomonadati</taxon>
        <taxon>Pseudomonadota</taxon>
        <taxon>Gammaproteobacteria</taxon>
        <taxon>Chromatiales</taxon>
        <taxon>Chromatiaceae</taxon>
        <taxon>Allochromatium</taxon>
    </lineage>
</organism>
<evidence type="ECO:0000256" key="4">
    <source>
        <dbReference type="ARBA" id="ARBA00022452"/>
    </source>
</evidence>
<comment type="subcellular location">
    <subcellularLocation>
        <location evidence="1 11">Cell outer membrane</location>
        <topology evidence="1 11">Multi-pass membrane protein</topology>
    </subcellularLocation>
</comment>
<dbReference type="PANTHER" id="PTHR30069:SF29">
    <property type="entry name" value="HEMOGLOBIN AND HEMOGLOBIN-HAPTOGLOBIN-BINDING PROTEIN 1-RELATED"/>
    <property type="match status" value="1"/>
</dbReference>
<evidence type="ECO:0000256" key="1">
    <source>
        <dbReference type="ARBA" id="ARBA00004571"/>
    </source>
</evidence>
<keyword evidence="6 13" id="KW-0732">Signal</keyword>
<gene>
    <name evidence="16" type="ORF">GJ668_02325</name>
</gene>
<dbReference type="Pfam" id="PF07715">
    <property type="entry name" value="Plug"/>
    <property type="match status" value="1"/>
</dbReference>
<keyword evidence="7 12" id="KW-0798">TonB box</keyword>
<dbReference type="GO" id="GO:0015344">
    <property type="term" value="F:siderophore uptake transmembrane transporter activity"/>
    <property type="evidence" value="ECO:0007669"/>
    <property type="project" value="TreeGrafter"/>
</dbReference>
<evidence type="ECO:0000256" key="13">
    <source>
        <dbReference type="SAM" id="SignalP"/>
    </source>
</evidence>
<feature type="domain" description="TonB-dependent receptor plug" evidence="15">
    <location>
        <begin position="49"/>
        <end position="155"/>
    </location>
</feature>
<keyword evidence="8 11" id="KW-0472">Membrane</keyword>
<dbReference type="AlphaFoldDB" id="A0A6N8EBF7"/>
<reference evidence="16 17" key="1">
    <citation type="submission" date="2019-11" db="EMBL/GenBank/DDBJ databases">
        <title>Whole-genome sequence of the anaerobic purple sulfur bacterium Allochromatium palmeri DSM 15591.</title>
        <authorList>
            <person name="Kyndt J.A."/>
            <person name="Meyer T.E."/>
        </authorList>
    </citation>
    <scope>NUCLEOTIDE SEQUENCE [LARGE SCALE GENOMIC DNA]</scope>
    <source>
        <strain evidence="16 17">DSM 15591</strain>
    </source>
</reference>
<feature type="chain" id="PRO_5026771389" evidence="13">
    <location>
        <begin position="23"/>
        <end position="664"/>
    </location>
</feature>
<comment type="similarity">
    <text evidence="2">Belongs to the TonB-dependent receptor family. Hemoglobin/haptoglobin binding protein subfamily.</text>
</comment>
<evidence type="ECO:0000256" key="2">
    <source>
        <dbReference type="ARBA" id="ARBA00008143"/>
    </source>
</evidence>
<dbReference type="Gene3D" id="2.40.170.20">
    <property type="entry name" value="TonB-dependent receptor, beta-barrel domain"/>
    <property type="match status" value="1"/>
</dbReference>
<dbReference type="Proteomes" id="UP000434044">
    <property type="component" value="Unassembled WGS sequence"/>
</dbReference>
<keyword evidence="4 11" id="KW-1134">Transmembrane beta strand</keyword>
<dbReference type="InterPro" id="IPR036942">
    <property type="entry name" value="Beta-barrel_TonB_sf"/>
</dbReference>
<evidence type="ECO:0000256" key="8">
    <source>
        <dbReference type="ARBA" id="ARBA00023136"/>
    </source>
</evidence>
<dbReference type="GO" id="GO:0044718">
    <property type="term" value="P:siderophore transmembrane transport"/>
    <property type="evidence" value="ECO:0007669"/>
    <property type="project" value="TreeGrafter"/>
</dbReference>
<evidence type="ECO:0000259" key="14">
    <source>
        <dbReference type="Pfam" id="PF00593"/>
    </source>
</evidence>
<evidence type="ECO:0000259" key="15">
    <source>
        <dbReference type="Pfam" id="PF07715"/>
    </source>
</evidence>
<dbReference type="InterPro" id="IPR012910">
    <property type="entry name" value="Plug_dom"/>
</dbReference>
<protein>
    <submittedName>
        <fullName evidence="16">TonB-dependent receptor</fullName>
    </submittedName>
</protein>
<dbReference type="InterPro" id="IPR037066">
    <property type="entry name" value="Plug_dom_sf"/>
</dbReference>
<dbReference type="PROSITE" id="PS52016">
    <property type="entry name" value="TONB_DEPENDENT_REC_3"/>
    <property type="match status" value="1"/>
</dbReference>
<feature type="signal peptide" evidence="13">
    <location>
        <begin position="1"/>
        <end position="22"/>
    </location>
</feature>
<name>A0A6N8EBF7_9GAMM</name>
<evidence type="ECO:0000256" key="11">
    <source>
        <dbReference type="PROSITE-ProRule" id="PRU01360"/>
    </source>
</evidence>
<evidence type="ECO:0000256" key="10">
    <source>
        <dbReference type="ARBA" id="ARBA00023237"/>
    </source>
</evidence>
<keyword evidence="5 11" id="KW-0812">Transmembrane</keyword>
<dbReference type="Gene3D" id="2.170.130.10">
    <property type="entry name" value="TonB-dependent receptor, plug domain"/>
    <property type="match status" value="1"/>
</dbReference>
<evidence type="ECO:0000256" key="6">
    <source>
        <dbReference type="ARBA" id="ARBA00022729"/>
    </source>
</evidence>
<dbReference type="PANTHER" id="PTHR30069">
    <property type="entry name" value="TONB-DEPENDENT OUTER MEMBRANE RECEPTOR"/>
    <property type="match status" value="1"/>
</dbReference>
<sequence length="664" mass="74056">MCRLSTVVALSALMQSVSVADAAEREDLLDVLEGATELATKSGMNANFVPGMVTILNGDDLLQRGARTVWESLALVPGLSLGLEMTGERQVLSRGVGHGYASGNIKIMLDGVSMNSSLFATANSVLNIPIEQVERIEVIRGPGSSVHGEYAYAGVVNVITRTGERQLRLQASEDGGSGLGGIWYWDDPERDLSLSLNLTGLESNDAGVRVNEDALAALGESYLSNAPGHSNEAQRYKAAFTNLQWRGLFLDLKLIENSYGDYFGVNHFLPPADNNLASLQHTVLAQLGYDPRLSATLSARLRLEFLRQERDRDQLYVFPASYLADEPIYMDQDYQETRHRGLADIFWRPNPDHTALFGLELSRISIDQAKWEWTNLPFEISSTWLDTDHDRTILGLVVQDEYRASDQLTLTATLRYDDYSDAGSLLSPRAAAVWRIDDANVLKFQYARAFRPPTFYELEYAAQVDLDASEIDTFELGYILTKPNWEARATAFHSDLTNPVLFDEITEDGYVNAEDVRLRGVELEYIQRLGSQLKIDANLSYVDAVRPGSDTALPGGARWLGNLGLLWRPHERWLAALQLHYVGKRHRLDEAVYSDLDDSTTLDLTLNYQTLAKGMSLHAGVKNLGNTRVYYPQILTSFGGVDLIYPDGYPRAGRRWWLSVSYAF</sequence>
<dbReference type="CDD" id="cd01347">
    <property type="entry name" value="ligand_gated_channel"/>
    <property type="match status" value="1"/>
</dbReference>
<dbReference type="EMBL" id="WNKT01000003">
    <property type="protein sequence ID" value="MTW19926.1"/>
    <property type="molecule type" value="Genomic_DNA"/>
</dbReference>
<dbReference type="SUPFAM" id="SSF56935">
    <property type="entry name" value="Porins"/>
    <property type="match status" value="1"/>
</dbReference>
<proteinExistence type="inferred from homology"/>
<evidence type="ECO:0000256" key="12">
    <source>
        <dbReference type="RuleBase" id="RU003357"/>
    </source>
</evidence>
<evidence type="ECO:0000313" key="17">
    <source>
        <dbReference type="Proteomes" id="UP000434044"/>
    </source>
</evidence>
<accession>A0A6N8EBF7</accession>
<evidence type="ECO:0000256" key="7">
    <source>
        <dbReference type="ARBA" id="ARBA00023077"/>
    </source>
</evidence>
<keyword evidence="3 11" id="KW-0813">Transport</keyword>
<keyword evidence="10 11" id="KW-0998">Cell outer membrane</keyword>
<evidence type="ECO:0000256" key="3">
    <source>
        <dbReference type="ARBA" id="ARBA00022448"/>
    </source>
</evidence>
<dbReference type="InterPro" id="IPR039426">
    <property type="entry name" value="TonB-dep_rcpt-like"/>
</dbReference>
<keyword evidence="9 16" id="KW-0675">Receptor</keyword>
<comment type="caution">
    <text evidence="16">The sequence shown here is derived from an EMBL/GenBank/DDBJ whole genome shotgun (WGS) entry which is preliminary data.</text>
</comment>
<evidence type="ECO:0000256" key="5">
    <source>
        <dbReference type="ARBA" id="ARBA00022692"/>
    </source>
</evidence>